<evidence type="ECO:0000256" key="2">
    <source>
        <dbReference type="SAM" id="MobiDB-lite"/>
    </source>
</evidence>
<proteinExistence type="predicted"/>
<dbReference type="InterPro" id="IPR042448">
    <property type="entry name" value="CCNB1IP1"/>
</dbReference>
<dbReference type="OrthoDB" id="441210at2759"/>
<comment type="caution">
    <text evidence="3">The sequence shown here is derived from an EMBL/GenBank/DDBJ whole genome shotgun (WGS) entry which is preliminary data.</text>
</comment>
<gene>
    <name evidence="3" type="ORF">EJ04DRAFT_483472</name>
</gene>
<dbReference type="Proteomes" id="UP000799444">
    <property type="component" value="Unassembled WGS sequence"/>
</dbReference>
<keyword evidence="1" id="KW-0175">Coiled coil</keyword>
<protein>
    <submittedName>
        <fullName evidence="3">Uncharacterized protein</fullName>
    </submittedName>
</protein>
<reference evidence="3" key="1">
    <citation type="journal article" date="2020" name="Stud. Mycol.">
        <title>101 Dothideomycetes genomes: a test case for predicting lifestyles and emergence of pathogens.</title>
        <authorList>
            <person name="Haridas S."/>
            <person name="Albert R."/>
            <person name="Binder M."/>
            <person name="Bloem J."/>
            <person name="Labutti K."/>
            <person name="Salamov A."/>
            <person name="Andreopoulos B."/>
            <person name="Baker S."/>
            <person name="Barry K."/>
            <person name="Bills G."/>
            <person name="Bluhm B."/>
            <person name="Cannon C."/>
            <person name="Castanera R."/>
            <person name="Culley D."/>
            <person name="Daum C."/>
            <person name="Ezra D."/>
            <person name="Gonzalez J."/>
            <person name="Henrissat B."/>
            <person name="Kuo A."/>
            <person name="Liang C."/>
            <person name="Lipzen A."/>
            <person name="Lutzoni F."/>
            <person name="Magnuson J."/>
            <person name="Mondo S."/>
            <person name="Nolan M."/>
            <person name="Ohm R."/>
            <person name="Pangilinan J."/>
            <person name="Park H.-J."/>
            <person name="Ramirez L."/>
            <person name="Alfaro M."/>
            <person name="Sun H."/>
            <person name="Tritt A."/>
            <person name="Yoshinaga Y."/>
            <person name="Zwiers L.-H."/>
            <person name="Turgeon B."/>
            <person name="Goodwin S."/>
            <person name="Spatafora J."/>
            <person name="Crous P."/>
            <person name="Grigoriev I."/>
        </authorList>
    </citation>
    <scope>NUCLEOTIDE SEQUENCE</scope>
    <source>
        <strain evidence="3">CBS 125425</strain>
    </source>
</reference>
<dbReference type="AlphaFoldDB" id="A0A9P4R9Z4"/>
<sequence length="206" mass="22910">MECASRGLAFFSYQATQEILYQESLARSLTEKYGNLSQQMDQLIHDANAQIKVLQDKIQAMHGEQMSLENKNEELVNAFREKSKTHNQVQQLYQRLKAQLMSNQVTDAAGEQADFALQNARADRYVDRIPGTRTGTANVSHVRGHTQRGGVRQHHKDGSGSSGSGQPRGAIQIGPAWNSQSQGSGLGARLFAGRMLFLRKSCIWSF</sequence>
<dbReference type="GO" id="GO:0007131">
    <property type="term" value="P:reciprocal meiotic recombination"/>
    <property type="evidence" value="ECO:0007669"/>
    <property type="project" value="InterPro"/>
</dbReference>
<keyword evidence="4" id="KW-1185">Reference proteome</keyword>
<dbReference type="PANTHER" id="PTHR14305">
    <property type="entry name" value="E3 UBIQUITIN-PROTEIN LIGASE CCNB1IP1"/>
    <property type="match status" value="1"/>
</dbReference>
<evidence type="ECO:0000313" key="4">
    <source>
        <dbReference type="Proteomes" id="UP000799444"/>
    </source>
</evidence>
<evidence type="ECO:0000256" key="1">
    <source>
        <dbReference type="SAM" id="Coils"/>
    </source>
</evidence>
<dbReference type="PANTHER" id="PTHR14305:SF0">
    <property type="entry name" value="E3 UBIQUITIN-PROTEIN LIGASE CCNB1IP1"/>
    <property type="match status" value="1"/>
</dbReference>
<feature type="compositionally biased region" description="Basic residues" evidence="2">
    <location>
        <begin position="142"/>
        <end position="155"/>
    </location>
</feature>
<feature type="coiled-coil region" evidence="1">
    <location>
        <begin position="26"/>
        <end position="88"/>
    </location>
</feature>
<organism evidence="3 4">
    <name type="scientific">Polyplosphaeria fusca</name>
    <dbReference type="NCBI Taxonomy" id="682080"/>
    <lineage>
        <taxon>Eukaryota</taxon>
        <taxon>Fungi</taxon>
        <taxon>Dikarya</taxon>
        <taxon>Ascomycota</taxon>
        <taxon>Pezizomycotina</taxon>
        <taxon>Dothideomycetes</taxon>
        <taxon>Pleosporomycetidae</taxon>
        <taxon>Pleosporales</taxon>
        <taxon>Tetraplosphaeriaceae</taxon>
        <taxon>Polyplosphaeria</taxon>
    </lineage>
</organism>
<feature type="region of interest" description="Disordered" evidence="2">
    <location>
        <begin position="130"/>
        <end position="181"/>
    </location>
</feature>
<dbReference type="GO" id="GO:0000795">
    <property type="term" value="C:synaptonemal complex"/>
    <property type="evidence" value="ECO:0007669"/>
    <property type="project" value="InterPro"/>
</dbReference>
<accession>A0A9P4R9Z4</accession>
<dbReference type="EMBL" id="ML996102">
    <property type="protein sequence ID" value="KAF2739975.1"/>
    <property type="molecule type" value="Genomic_DNA"/>
</dbReference>
<name>A0A9P4R9Z4_9PLEO</name>
<evidence type="ECO:0000313" key="3">
    <source>
        <dbReference type="EMBL" id="KAF2739975.1"/>
    </source>
</evidence>
<dbReference type="GO" id="GO:0061630">
    <property type="term" value="F:ubiquitin protein ligase activity"/>
    <property type="evidence" value="ECO:0007669"/>
    <property type="project" value="InterPro"/>
</dbReference>